<feature type="transmembrane region" description="Helical" evidence="2">
    <location>
        <begin position="73"/>
        <end position="96"/>
    </location>
</feature>
<evidence type="ECO:0000313" key="5">
    <source>
        <dbReference type="Proteomes" id="UP001634394"/>
    </source>
</evidence>
<feature type="transmembrane region" description="Helical" evidence="2">
    <location>
        <begin position="390"/>
        <end position="407"/>
    </location>
</feature>
<feature type="transmembrane region" description="Helical" evidence="2">
    <location>
        <begin position="445"/>
        <end position="465"/>
    </location>
</feature>
<proteinExistence type="predicted"/>
<feature type="transmembrane region" description="Helical" evidence="2">
    <location>
        <begin position="1045"/>
        <end position="1069"/>
    </location>
</feature>
<dbReference type="EMBL" id="JBJQND010000011">
    <property type="protein sequence ID" value="KAL3861177.1"/>
    <property type="molecule type" value="Genomic_DNA"/>
</dbReference>
<keyword evidence="5" id="KW-1185">Reference proteome</keyword>
<feature type="transmembrane region" description="Helical" evidence="2">
    <location>
        <begin position="413"/>
        <end position="433"/>
    </location>
</feature>
<keyword evidence="2" id="KW-0472">Membrane</keyword>
<gene>
    <name evidence="4" type="ORF">ACJMK2_007242</name>
</gene>
<dbReference type="InterPro" id="IPR042480">
    <property type="entry name" value="DISP3"/>
</dbReference>
<comment type="caution">
    <text evidence="4">The sequence shown here is derived from an EMBL/GenBank/DDBJ whole genome shotgun (WGS) entry which is preliminary data.</text>
</comment>
<dbReference type="Gene3D" id="1.20.1640.10">
    <property type="entry name" value="Multidrug efflux transporter AcrB transmembrane domain"/>
    <property type="match status" value="2"/>
</dbReference>
<organism evidence="4 5">
    <name type="scientific">Sinanodonta woodiana</name>
    <name type="common">Chinese pond mussel</name>
    <name type="synonym">Anodonta woodiana</name>
    <dbReference type="NCBI Taxonomy" id="1069815"/>
    <lineage>
        <taxon>Eukaryota</taxon>
        <taxon>Metazoa</taxon>
        <taxon>Spiralia</taxon>
        <taxon>Lophotrochozoa</taxon>
        <taxon>Mollusca</taxon>
        <taxon>Bivalvia</taxon>
        <taxon>Autobranchia</taxon>
        <taxon>Heteroconchia</taxon>
        <taxon>Palaeoheterodonta</taxon>
        <taxon>Unionida</taxon>
        <taxon>Unionoidea</taxon>
        <taxon>Unionidae</taxon>
        <taxon>Unioninae</taxon>
        <taxon>Sinanodonta</taxon>
    </lineage>
</organism>
<name>A0ABD3VI45_SINWO</name>
<dbReference type="PROSITE" id="PS50156">
    <property type="entry name" value="SSD"/>
    <property type="match status" value="1"/>
</dbReference>
<evidence type="ECO:0000256" key="2">
    <source>
        <dbReference type="SAM" id="Phobius"/>
    </source>
</evidence>
<keyword evidence="2" id="KW-0812">Transmembrane</keyword>
<feature type="compositionally biased region" description="Polar residues" evidence="1">
    <location>
        <begin position="781"/>
        <end position="797"/>
    </location>
</feature>
<dbReference type="SUPFAM" id="SSF82866">
    <property type="entry name" value="Multidrug efflux transporter AcrB transmembrane domain"/>
    <property type="match status" value="2"/>
</dbReference>
<keyword evidence="2" id="KW-1133">Transmembrane helix</keyword>
<dbReference type="Proteomes" id="UP001634394">
    <property type="component" value="Unassembled WGS sequence"/>
</dbReference>
<feature type="transmembrane region" description="Helical" evidence="2">
    <location>
        <begin position="485"/>
        <end position="505"/>
    </location>
</feature>
<dbReference type="InterPro" id="IPR000731">
    <property type="entry name" value="SSD"/>
</dbReference>
<accession>A0ABD3VI45</accession>
<feature type="transmembrane region" description="Helical" evidence="2">
    <location>
        <begin position="517"/>
        <end position="541"/>
    </location>
</feature>
<dbReference type="PANTHER" id="PTHR46687:SF1">
    <property type="entry name" value="PROTEIN DISPATCHED HOMOLOG 3"/>
    <property type="match status" value="1"/>
</dbReference>
<feature type="transmembrane region" description="Helical" evidence="2">
    <location>
        <begin position="1153"/>
        <end position="1177"/>
    </location>
</feature>
<feature type="transmembrane region" description="Helical" evidence="2">
    <location>
        <begin position="1224"/>
        <end position="1245"/>
    </location>
</feature>
<feature type="transmembrane region" description="Helical" evidence="2">
    <location>
        <begin position="1075"/>
        <end position="1097"/>
    </location>
</feature>
<protein>
    <recommendedName>
        <fullName evidence="3">SSD domain-containing protein</fullName>
    </recommendedName>
</protein>
<feature type="domain" description="SSD" evidence="3">
    <location>
        <begin position="410"/>
        <end position="539"/>
    </location>
</feature>
<feature type="region of interest" description="Disordered" evidence="1">
    <location>
        <begin position="759"/>
        <end position="830"/>
    </location>
</feature>
<sequence>MLTQRLGANPYSSLPMDDQSEFPNEVIEENQNAQYTKTIFKRFLDGLFLRFSTEHRKNISSCLPKFSRTVVSVIVSVIVLLIVISGCVCLGLYAVLFHKPAPVIDKSYNSFKIPYHLASQNYLAYTTAAKNNVTFRFVDLNLAANTEKDSEQPNSKDLARAGRSASEKEFSEMHELNRLADVLKTRYTRFSGLQYQVTWKMEIVYLSKNPDKNIFTQNQLQEIHDIEKKLINFKGFTDFCFKDDGLNDPALELLNNCAPVNSLLTYFYPSTDKSGQIYYDGLGDNIVDIDSALNLAMSSENFYYYVDEKADAMNRKSSFLRSEVLFGSPLKDFSGTTDRKDLQTERFKNYIVTYLDFLSKASTDNLDVLYGGKEIFDYEVDKMFWSDMRLALYGLVCIFLLMLILSMSPWLTMMGMLSILLSFPIAIFFYRIVFNIIGLGILNGVAAFLIIGIGVDDVFVFINIFRQMSNITDPHRRLWMTVKTAGKATFFTSFTTAAAFTANIASMIPAVHDFGLFMSLIVSCCWVTVMLILPPTLYIWYVGIGKFEEKLLSRIKCRCKRFKLTLPPHVAQFIKNSNQGNPVVVNEEDDVAMLSLDDPVPVSANIPYDDDPLELPNDIPNDTDSAEALVNYSNNREEKNCNLGSQMQAVLYHYLAIPVIKVKWIILGMSLIILGVSIGLVTQLHPSTKPPQFFRENTNIQRLLNLKANYSIIDVTKCYHCSGSYTQNDPATRPWLNIPATKRPTWTYQAVMSSSTTFRANVTPLPVRPPSPKPTSKSTPQRTIPTPSISEQNTKKGTQVPPATFKPIIPLSSSTPARQPPSPTPQSVPTHFNICQHQKCGQPKERPLLESGATVYVVFGIKGFHQDDDIGHVIDEEKGSVEFDLRFASFIHDSNSNSKNSSRMEMIRKLCSLCKLISQNQELVRNGTAECFPSYVKRKYSQIGAELNKIQECVGLLEPTKYVYGQAPQAQAKGGFSLNGQDALWLAFAFESTTSKGQSYFESYKEYLKWESFIKHLKESEIAADSPLQTIFQTSEFWTKILMEVVAVSSAIYGLVLSLLICMVTVAIFTGHIMLLLIVFLSICEMVCLVVGIFYIAGWEIGGVEAVSLSILVGSSVDYCVHLVEGYNLAADACPSPIKESPMKCRHWRTSAAISHIGVSILSSALTTIIAAIPLTFTAIQPFAKFGQILAINTTVCIIYSLTVSPALLSFMGPAYFKQTWKSTLKAFIGTVILTGCFVLSLFIVSKTGTIIPGPNGEALFS</sequence>
<feature type="transmembrane region" description="Helical" evidence="2">
    <location>
        <begin position="664"/>
        <end position="685"/>
    </location>
</feature>
<dbReference type="PANTHER" id="PTHR46687">
    <property type="entry name" value="PROTEIN DISPATCHED HOMOLOG 3"/>
    <property type="match status" value="1"/>
</dbReference>
<evidence type="ECO:0000256" key="1">
    <source>
        <dbReference type="SAM" id="MobiDB-lite"/>
    </source>
</evidence>
<reference evidence="4 5" key="1">
    <citation type="submission" date="2024-11" db="EMBL/GenBank/DDBJ databases">
        <title>Chromosome-level genome assembly of the freshwater bivalve Anodonta woodiana.</title>
        <authorList>
            <person name="Chen X."/>
        </authorList>
    </citation>
    <scope>NUCLEOTIDE SEQUENCE [LARGE SCALE GENOMIC DNA]</scope>
    <source>
        <strain evidence="4">MN2024</strain>
        <tissue evidence="4">Gills</tissue>
    </source>
</reference>
<dbReference type="InterPro" id="IPR003392">
    <property type="entry name" value="PTHD_SSD"/>
</dbReference>
<evidence type="ECO:0000259" key="3">
    <source>
        <dbReference type="PROSITE" id="PS50156"/>
    </source>
</evidence>
<evidence type="ECO:0000313" key="4">
    <source>
        <dbReference type="EMBL" id="KAL3861177.1"/>
    </source>
</evidence>
<dbReference type="AlphaFoldDB" id="A0ABD3VI45"/>
<dbReference type="Pfam" id="PF02460">
    <property type="entry name" value="Patched"/>
    <property type="match status" value="1"/>
</dbReference>
<feature type="transmembrane region" description="Helical" evidence="2">
    <location>
        <begin position="1189"/>
        <end position="1212"/>
    </location>
</feature>